<evidence type="ECO:0000256" key="1">
    <source>
        <dbReference type="SAM" id="MobiDB-lite"/>
    </source>
</evidence>
<gene>
    <name evidence="2" type="ORF">LCGC14_2088350</name>
</gene>
<dbReference type="AlphaFoldDB" id="A0A0F9EDR0"/>
<accession>A0A0F9EDR0</accession>
<sequence>MLKDLPIDPTTGKPITTGVWPPREPNPQSSTTPPEAQSTERVEVSSSPAPPPDNGEPMGGPSYIPMIVQAHGGALKSRGTPGNAGGRGSAQSQARRKERLQEINAALLGSAEKLTAIIDGVVEQAGGKQYRCSCGLFGPKVPRLSLREATDAAAVLMRAAKDQSEVALSMIQINVVAGVQVVPNQPLRALESPDA</sequence>
<feature type="compositionally biased region" description="Polar residues" evidence="1">
    <location>
        <begin position="26"/>
        <end position="37"/>
    </location>
</feature>
<feature type="region of interest" description="Disordered" evidence="1">
    <location>
        <begin position="1"/>
        <end position="95"/>
    </location>
</feature>
<evidence type="ECO:0000313" key="2">
    <source>
        <dbReference type="EMBL" id="KKL72094.1"/>
    </source>
</evidence>
<comment type="caution">
    <text evidence="2">The sequence shown here is derived from an EMBL/GenBank/DDBJ whole genome shotgun (WGS) entry which is preliminary data.</text>
</comment>
<name>A0A0F9EDR0_9ZZZZ</name>
<reference evidence="2" key="1">
    <citation type="journal article" date="2015" name="Nature">
        <title>Complex archaea that bridge the gap between prokaryotes and eukaryotes.</title>
        <authorList>
            <person name="Spang A."/>
            <person name="Saw J.H."/>
            <person name="Jorgensen S.L."/>
            <person name="Zaremba-Niedzwiedzka K."/>
            <person name="Martijn J."/>
            <person name="Lind A.E."/>
            <person name="van Eijk R."/>
            <person name="Schleper C."/>
            <person name="Guy L."/>
            <person name="Ettema T.J."/>
        </authorList>
    </citation>
    <scope>NUCLEOTIDE SEQUENCE</scope>
</reference>
<protein>
    <submittedName>
        <fullName evidence="2">Uncharacterized protein</fullName>
    </submittedName>
</protein>
<organism evidence="2">
    <name type="scientific">marine sediment metagenome</name>
    <dbReference type="NCBI Taxonomy" id="412755"/>
    <lineage>
        <taxon>unclassified sequences</taxon>
        <taxon>metagenomes</taxon>
        <taxon>ecological metagenomes</taxon>
    </lineage>
</organism>
<proteinExistence type="predicted"/>
<dbReference type="EMBL" id="LAZR01025379">
    <property type="protein sequence ID" value="KKL72094.1"/>
    <property type="molecule type" value="Genomic_DNA"/>
</dbReference>